<dbReference type="EMBL" id="JADBJN010000003">
    <property type="protein sequence ID" value="KAG5671547.1"/>
    <property type="molecule type" value="Genomic_DNA"/>
</dbReference>
<evidence type="ECO:0000313" key="2">
    <source>
        <dbReference type="EMBL" id="KAG5671547.1"/>
    </source>
</evidence>
<dbReference type="Proteomes" id="UP001107558">
    <property type="component" value="Chromosome 3"/>
</dbReference>
<accession>A0A9J6BQ51</accession>
<keyword evidence="3" id="KW-1185">Reference proteome</keyword>
<keyword evidence="1" id="KW-1133">Transmembrane helix</keyword>
<feature type="transmembrane region" description="Helical" evidence="1">
    <location>
        <begin position="6"/>
        <end position="25"/>
    </location>
</feature>
<keyword evidence="1" id="KW-0812">Transmembrane</keyword>
<proteinExistence type="predicted"/>
<comment type="caution">
    <text evidence="2">The sequence shown here is derived from an EMBL/GenBank/DDBJ whole genome shotgun (WGS) entry which is preliminary data.</text>
</comment>
<reference evidence="2" key="1">
    <citation type="submission" date="2021-03" db="EMBL/GenBank/DDBJ databases">
        <title>Chromosome level genome of the anhydrobiotic midge Polypedilum vanderplanki.</title>
        <authorList>
            <person name="Yoshida Y."/>
            <person name="Kikawada T."/>
            <person name="Gusev O."/>
        </authorList>
    </citation>
    <scope>NUCLEOTIDE SEQUENCE</scope>
    <source>
        <strain evidence="2">NIAS01</strain>
        <tissue evidence="2">Whole body or cell culture</tissue>
    </source>
</reference>
<evidence type="ECO:0000313" key="3">
    <source>
        <dbReference type="Proteomes" id="UP001107558"/>
    </source>
</evidence>
<name>A0A9J6BQ51_POLVA</name>
<gene>
    <name evidence="2" type="ORF">PVAND_001740</name>
</gene>
<evidence type="ECO:0000256" key="1">
    <source>
        <dbReference type="SAM" id="Phobius"/>
    </source>
</evidence>
<organism evidence="2 3">
    <name type="scientific">Polypedilum vanderplanki</name>
    <name type="common">Sleeping chironomid midge</name>
    <dbReference type="NCBI Taxonomy" id="319348"/>
    <lineage>
        <taxon>Eukaryota</taxon>
        <taxon>Metazoa</taxon>
        <taxon>Ecdysozoa</taxon>
        <taxon>Arthropoda</taxon>
        <taxon>Hexapoda</taxon>
        <taxon>Insecta</taxon>
        <taxon>Pterygota</taxon>
        <taxon>Neoptera</taxon>
        <taxon>Endopterygota</taxon>
        <taxon>Diptera</taxon>
        <taxon>Nematocera</taxon>
        <taxon>Chironomoidea</taxon>
        <taxon>Chironomidae</taxon>
        <taxon>Chironominae</taxon>
        <taxon>Polypedilum</taxon>
        <taxon>Polypedilum</taxon>
    </lineage>
</organism>
<dbReference type="AlphaFoldDB" id="A0A9J6BQ51"/>
<sequence>MVEYNPIVVYFVTLFVCLALLVKAIRDMCTESNEEETQTDNLTSPLITPEVYVIPIHSERQSINNYDDSPPTYDVAMSPPSYEEYYKKFEAVQVSSTPQQHK</sequence>
<keyword evidence="1" id="KW-0472">Membrane</keyword>
<protein>
    <submittedName>
        <fullName evidence="2">Uncharacterized protein</fullName>
    </submittedName>
</protein>